<dbReference type="SUPFAM" id="SSF55961">
    <property type="entry name" value="Bet v1-like"/>
    <property type="match status" value="1"/>
</dbReference>
<protein>
    <recommendedName>
        <fullName evidence="2">Activator of Hsp90 ATPase AHSA1-like N-terminal domain-containing protein</fullName>
    </recommendedName>
</protein>
<dbReference type="InterPro" id="IPR013538">
    <property type="entry name" value="ASHA1/2-like_C"/>
</dbReference>
<dbReference type="Pfam" id="PF08327">
    <property type="entry name" value="AHSA1"/>
    <property type="match status" value="1"/>
</dbReference>
<evidence type="ECO:0000313" key="4">
    <source>
        <dbReference type="Proteomes" id="UP000027195"/>
    </source>
</evidence>
<evidence type="ECO:0000259" key="2">
    <source>
        <dbReference type="SMART" id="SM01000"/>
    </source>
</evidence>
<comment type="similarity">
    <text evidence="1">Belongs to the AHA1 family.</text>
</comment>
<dbReference type="InterPro" id="IPR015310">
    <property type="entry name" value="AHSA1-like_N"/>
</dbReference>
<dbReference type="OrthoDB" id="567237at2759"/>
<accession>A0A067MFH2</accession>
<dbReference type="InterPro" id="IPR023393">
    <property type="entry name" value="START-like_dom_sf"/>
</dbReference>
<dbReference type="GO" id="GO:0005829">
    <property type="term" value="C:cytosol"/>
    <property type="evidence" value="ECO:0007669"/>
    <property type="project" value="TreeGrafter"/>
</dbReference>
<dbReference type="Gene3D" id="3.15.10.20">
    <property type="entry name" value="Activator of Hsp90 ATPase Aha1, N-terminal domain"/>
    <property type="match status" value="1"/>
</dbReference>
<evidence type="ECO:0000313" key="3">
    <source>
        <dbReference type="EMBL" id="KDQ14543.1"/>
    </source>
</evidence>
<reference evidence="4" key="1">
    <citation type="journal article" date="2014" name="Proc. Natl. Acad. Sci. U.S.A.">
        <title>Extensive sampling of basidiomycete genomes demonstrates inadequacy of the white-rot/brown-rot paradigm for wood decay fungi.</title>
        <authorList>
            <person name="Riley R."/>
            <person name="Salamov A.A."/>
            <person name="Brown D.W."/>
            <person name="Nagy L.G."/>
            <person name="Floudas D."/>
            <person name="Held B.W."/>
            <person name="Levasseur A."/>
            <person name="Lombard V."/>
            <person name="Morin E."/>
            <person name="Otillar R."/>
            <person name="Lindquist E.A."/>
            <person name="Sun H."/>
            <person name="LaButti K.M."/>
            <person name="Schmutz J."/>
            <person name="Jabbour D."/>
            <person name="Luo H."/>
            <person name="Baker S.E."/>
            <person name="Pisabarro A.G."/>
            <person name="Walton J.D."/>
            <person name="Blanchette R.A."/>
            <person name="Henrissat B."/>
            <person name="Martin F."/>
            <person name="Cullen D."/>
            <person name="Hibbett D.S."/>
            <person name="Grigoriev I.V."/>
        </authorList>
    </citation>
    <scope>NUCLEOTIDE SEQUENCE [LARGE SCALE GENOMIC DNA]</scope>
    <source>
        <strain evidence="4">FD-172 SS1</strain>
    </source>
</reference>
<dbReference type="STRING" id="930990.A0A067MFH2"/>
<dbReference type="PANTHER" id="PTHR13009:SF22">
    <property type="entry name" value="LD43819P"/>
    <property type="match status" value="1"/>
</dbReference>
<feature type="domain" description="Activator of Hsp90 ATPase AHSA1-like N-terminal" evidence="2">
    <location>
        <begin position="12"/>
        <end position="152"/>
    </location>
</feature>
<evidence type="ECO:0000256" key="1">
    <source>
        <dbReference type="ARBA" id="ARBA00006817"/>
    </source>
</evidence>
<dbReference type="SMART" id="SM01000">
    <property type="entry name" value="Aha1_N"/>
    <property type="match status" value="1"/>
</dbReference>
<dbReference type="AlphaFoldDB" id="A0A067MFH2"/>
<dbReference type="FunCoup" id="A0A067MFH2">
    <property type="interactions" value="776"/>
</dbReference>
<name>A0A067MFH2_BOTB1</name>
<dbReference type="SUPFAM" id="SSF103111">
    <property type="entry name" value="Activator of Hsp90 ATPase, Aha1"/>
    <property type="match status" value="1"/>
</dbReference>
<dbReference type="InParanoid" id="A0A067MFH2"/>
<organism evidence="3 4">
    <name type="scientific">Botryobasidium botryosum (strain FD-172 SS1)</name>
    <dbReference type="NCBI Taxonomy" id="930990"/>
    <lineage>
        <taxon>Eukaryota</taxon>
        <taxon>Fungi</taxon>
        <taxon>Dikarya</taxon>
        <taxon>Basidiomycota</taxon>
        <taxon>Agaricomycotina</taxon>
        <taxon>Agaricomycetes</taxon>
        <taxon>Cantharellales</taxon>
        <taxon>Botryobasidiaceae</taxon>
        <taxon>Botryobasidium</taxon>
    </lineage>
</organism>
<dbReference type="Pfam" id="PF09229">
    <property type="entry name" value="Aha1_N"/>
    <property type="match status" value="1"/>
</dbReference>
<dbReference type="Gene3D" id="3.30.530.20">
    <property type="match status" value="1"/>
</dbReference>
<dbReference type="InterPro" id="IPR036338">
    <property type="entry name" value="Aha1"/>
</dbReference>
<dbReference type="Proteomes" id="UP000027195">
    <property type="component" value="Unassembled WGS sequence"/>
</dbReference>
<gene>
    <name evidence="3" type="ORF">BOTBODRAFT_110127</name>
</gene>
<dbReference type="GO" id="GO:0006457">
    <property type="term" value="P:protein folding"/>
    <property type="evidence" value="ECO:0007669"/>
    <property type="project" value="TreeGrafter"/>
</dbReference>
<keyword evidence="4" id="KW-1185">Reference proteome</keyword>
<dbReference type="HOGENOM" id="CLU_049046_1_0_1"/>
<dbReference type="GO" id="GO:0051087">
    <property type="term" value="F:protein-folding chaperone binding"/>
    <property type="evidence" value="ECO:0007669"/>
    <property type="project" value="InterPro"/>
</dbReference>
<sequence>MPFSTANWHWKTKTISPWARSWFEAELPTVIYTTDDGAVTAGVAKVTAVEGDVELGQRKSKLITIFDCKIELEWNATHTDGTEAKGTLTVPEVSHEVTVDKLSDYTFNWSLTTSPATPAHNALYTQVKSGLPKLLIAKFAEFPVAIVDTHGKDLTVQASGAQTPVGGTAGTPGGVNAPDVKTAVEKAAKAAEKDNKKILNTSTVSVSASYMAPADDLFDLLTNEARIPSWTRAPAKSNPTPGAEYSLFAGGVSGKFVSVSRPTEFVQTWRLKSPNWPESHDGTLTTRLEQSSESTTVTFSLAGVPKGQEDEIEKNLNGY</sequence>
<dbReference type="EMBL" id="KL198037">
    <property type="protein sequence ID" value="KDQ14543.1"/>
    <property type="molecule type" value="Genomic_DNA"/>
</dbReference>
<dbReference type="PANTHER" id="PTHR13009">
    <property type="entry name" value="HEAT SHOCK PROTEIN 90 HSP90 CO-CHAPERONE AHA-1"/>
    <property type="match status" value="1"/>
</dbReference>
<dbReference type="GO" id="GO:0001671">
    <property type="term" value="F:ATPase activator activity"/>
    <property type="evidence" value="ECO:0007669"/>
    <property type="project" value="InterPro"/>
</dbReference>
<proteinExistence type="inferred from homology"/>